<dbReference type="STRING" id="1802165.A3F94_01340"/>
<feature type="non-terminal residue" evidence="2">
    <location>
        <position position="1"/>
    </location>
</feature>
<dbReference type="NCBIfam" id="NF000955">
    <property type="entry name" value="PRK00099.1-1"/>
    <property type="match status" value="1"/>
</dbReference>
<evidence type="ECO:0008006" key="4">
    <source>
        <dbReference type="Google" id="ProtNLM"/>
    </source>
</evidence>
<evidence type="ECO:0000313" key="2">
    <source>
        <dbReference type="EMBL" id="OGZ61810.1"/>
    </source>
</evidence>
<evidence type="ECO:0000256" key="1">
    <source>
        <dbReference type="ARBA" id="ARBA00008889"/>
    </source>
</evidence>
<dbReference type="InterPro" id="IPR043141">
    <property type="entry name" value="Ribosomal_uL10-like_sf"/>
</dbReference>
<dbReference type="SUPFAM" id="SSF160369">
    <property type="entry name" value="Ribosomal protein L10-like"/>
    <property type="match status" value="1"/>
</dbReference>
<name>A0A1G2HHQ6_9BACT</name>
<dbReference type="EMBL" id="MHOK01000016">
    <property type="protein sequence ID" value="OGZ61810.1"/>
    <property type="molecule type" value="Genomic_DNA"/>
</dbReference>
<comment type="similarity">
    <text evidence="1">Belongs to the universal ribosomal protein uL10 family.</text>
</comment>
<dbReference type="Gene3D" id="3.30.70.1730">
    <property type="match status" value="1"/>
</dbReference>
<dbReference type="AlphaFoldDB" id="A0A1G2HHQ6"/>
<dbReference type="Proteomes" id="UP000176770">
    <property type="component" value="Unassembled WGS sequence"/>
</dbReference>
<sequence length="116" mass="12633">LIKKSLDERKMEGLNPLEMDGQIGIAFGTQDAVATSKAVYDIQKEGEILKILGGLMDDRVLSSEQIIQLAKLPTRNELLASVLRSFKAPINGFVNVLRGNLGGLLNVLNAIKEQKS</sequence>
<accession>A0A1G2HHQ6</accession>
<dbReference type="InterPro" id="IPR047865">
    <property type="entry name" value="Ribosomal_uL10_bac_type"/>
</dbReference>
<protein>
    <recommendedName>
        <fullName evidence="4">50S ribosomal protein L10</fullName>
    </recommendedName>
</protein>
<dbReference type="Gene3D" id="6.10.250.290">
    <property type="match status" value="1"/>
</dbReference>
<proteinExistence type="inferred from homology"/>
<reference evidence="2 3" key="1">
    <citation type="journal article" date="2016" name="Nat. Commun.">
        <title>Thousands of microbial genomes shed light on interconnected biogeochemical processes in an aquifer system.</title>
        <authorList>
            <person name="Anantharaman K."/>
            <person name="Brown C.T."/>
            <person name="Hug L.A."/>
            <person name="Sharon I."/>
            <person name="Castelle C.J."/>
            <person name="Probst A.J."/>
            <person name="Thomas B.C."/>
            <person name="Singh A."/>
            <person name="Wilkins M.J."/>
            <person name="Karaoz U."/>
            <person name="Brodie E.L."/>
            <person name="Williams K.H."/>
            <person name="Hubbard S.S."/>
            <person name="Banfield J.F."/>
        </authorList>
    </citation>
    <scope>NUCLEOTIDE SEQUENCE [LARGE SCALE GENOMIC DNA]</scope>
</reference>
<gene>
    <name evidence="2" type="ORF">A3F94_01340</name>
</gene>
<organism evidence="2 3">
    <name type="scientific">Candidatus Spechtbacteria bacterium RIFCSPLOWO2_12_FULL_38_22</name>
    <dbReference type="NCBI Taxonomy" id="1802165"/>
    <lineage>
        <taxon>Bacteria</taxon>
        <taxon>Candidatus Spechtiibacteriota</taxon>
    </lineage>
</organism>
<evidence type="ECO:0000313" key="3">
    <source>
        <dbReference type="Proteomes" id="UP000176770"/>
    </source>
</evidence>
<dbReference type="PANTHER" id="PTHR11560">
    <property type="entry name" value="39S RIBOSOMAL PROTEIN L10, MITOCHONDRIAL"/>
    <property type="match status" value="1"/>
</dbReference>
<comment type="caution">
    <text evidence="2">The sequence shown here is derived from an EMBL/GenBank/DDBJ whole genome shotgun (WGS) entry which is preliminary data.</text>
</comment>